<dbReference type="STRING" id="697581.TCARB_0233"/>
<dbReference type="GeneID" id="25405693"/>
<dbReference type="EMBL" id="CP007493">
    <property type="protein sequence ID" value="AJB41309.1"/>
    <property type="molecule type" value="Genomic_DNA"/>
</dbReference>
<accession>A0A3G1A4E8</accession>
<evidence type="ECO:0000256" key="1">
    <source>
        <dbReference type="SAM" id="Phobius"/>
    </source>
</evidence>
<dbReference type="Proteomes" id="UP000266720">
    <property type="component" value="Chromosome"/>
</dbReference>
<keyword evidence="1" id="KW-1133">Transmembrane helix</keyword>
<dbReference type="GeneID" id="16573815"/>
<evidence type="ECO:0000313" key="2">
    <source>
        <dbReference type="EMBL" id="AJB41309.1"/>
    </source>
</evidence>
<dbReference type="AlphaFoldDB" id="A0A3G1A4E8"/>
<protein>
    <submittedName>
        <fullName evidence="2">Uncharacterized protein</fullName>
    </submittedName>
</protein>
<proteinExistence type="predicted"/>
<dbReference type="RefSeq" id="WP_020962819.1">
    <property type="nucleotide sequence ID" value="NZ_CP007493.1"/>
</dbReference>
<keyword evidence="1" id="KW-0812">Transmembrane</keyword>
<keyword evidence="1" id="KW-0472">Membrane</keyword>
<organism evidence="2 3">
    <name type="scientific">Thermofilum adornatum 1505</name>
    <dbReference type="NCBI Taxonomy" id="697581"/>
    <lineage>
        <taxon>Archaea</taxon>
        <taxon>Thermoproteota</taxon>
        <taxon>Thermoprotei</taxon>
        <taxon>Thermofilales</taxon>
        <taxon>Thermofilaceae</taxon>
        <taxon>Thermofilum</taxon>
    </lineage>
</organism>
<dbReference type="KEGG" id="tcb:TCARB_0233"/>
<name>A0A3G1A4E8_9CREN</name>
<reference evidence="3" key="1">
    <citation type="book" date="2010" name="EXTREMOPHILES" publisher="0:0-0">
        <title>Complete genome sequences of ten hyperthermophilic archaea reveal their metabolic capabilities and possible ecological roles.</title>
        <editorList>
            <person name="?"/>
        </editorList>
        <authorList>
            <person name="Ravin N.V."/>
            <person name="Mardanov A.V."/>
            <person name="Bonch-Osmolovskaya E.A."/>
            <person name="Skryabin K.G."/>
        </authorList>
    </citation>
    <scope>NUCLEOTIDE SEQUENCE [LARGE SCALE GENOMIC DNA]</scope>
    <source>
        <strain evidence="3">1505</strain>
    </source>
</reference>
<feature type="transmembrane region" description="Helical" evidence="1">
    <location>
        <begin position="43"/>
        <end position="67"/>
    </location>
</feature>
<sequence length="97" mass="10805">MKGKVLIVTLLSIIGILIFWLPLPRVGDYIIGGYPWNSPENARTPMIILGVIVTGVFVFAIVAINILSRKIEEVGDETVYPMDNTRDEGEAQSTEEW</sequence>
<gene>
    <name evidence="2" type="ORF">TCARB_0233</name>
</gene>
<feature type="transmembrane region" description="Helical" evidence="1">
    <location>
        <begin position="5"/>
        <end position="23"/>
    </location>
</feature>
<evidence type="ECO:0000313" key="3">
    <source>
        <dbReference type="Proteomes" id="UP000266720"/>
    </source>
</evidence>